<evidence type="ECO:0008006" key="2">
    <source>
        <dbReference type="Google" id="ProtNLM"/>
    </source>
</evidence>
<gene>
    <name evidence="1" type="ORF">METZ01_LOCUS298248</name>
</gene>
<reference evidence="1" key="1">
    <citation type="submission" date="2018-05" db="EMBL/GenBank/DDBJ databases">
        <authorList>
            <person name="Lanie J.A."/>
            <person name="Ng W.-L."/>
            <person name="Kazmierczak K.M."/>
            <person name="Andrzejewski T.M."/>
            <person name="Davidsen T.M."/>
            <person name="Wayne K.J."/>
            <person name="Tettelin H."/>
            <person name="Glass J.I."/>
            <person name="Rusch D."/>
            <person name="Podicherti R."/>
            <person name="Tsui H.-C.T."/>
            <person name="Winkler M.E."/>
        </authorList>
    </citation>
    <scope>NUCLEOTIDE SEQUENCE</scope>
</reference>
<dbReference type="AlphaFoldDB" id="A0A382M8S4"/>
<dbReference type="InterPro" id="IPR013783">
    <property type="entry name" value="Ig-like_fold"/>
</dbReference>
<dbReference type="EMBL" id="UINC01092097">
    <property type="protein sequence ID" value="SVC45394.1"/>
    <property type="molecule type" value="Genomic_DNA"/>
</dbReference>
<name>A0A382M8S4_9ZZZZ</name>
<evidence type="ECO:0000313" key="1">
    <source>
        <dbReference type="EMBL" id="SVC45394.1"/>
    </source>
</evidence>
<proteinExistence type="predicted"/>
<feature type="non-terminal residue" evidence="1">
    <location>
        <position position="181"/>
    </location>
</feature>
<dbReference type="Gene3D" id="2.60.40.10">
    <property type="entry name" value="Immunoglobulins"/>
    <property type="match status" value="1"/>
</dbReference>
<accession>A0A382M8S4</accession>
<organism evidence="1">
    <name type="scientific">marine metagenome</name>
    <dbReference type="NCBI Taxonomy" id="408172"/>
    <lineage>
        <taxon>unclassified sequences</taxon>
        <taxon>metagenomes</taxon>
        <taxon>ecological metagenomes</taxon>
    </lineage>
</organism>
<sequence length="181" mass="18090">MSRGKQGIFTIVAALATVATMAVAPAFAVTISGSVAATDERAPDPVANVEAFLGADGVEVSWELSPSDFVRQSPTGTDFTSGGTFVNVNDVVAYNVWRAEGSLAAELVGTVLPGGTMFTDALPVGSSFIYSVTAADAGGNESAAVAALEITLGPPPVANIPADDIAVTDIGVGDVVSSTIV</sequence>
<protein>
    <recommendedName>
        <fullName evidence="2">Fibronectin type-III domain-containing protein</fullName>
    </recommendedName>
</protein>